<gene>
    <name evidence="4" type="ORF">J4M89_00110</name>
    <name evidence="3" type="ORF">JIN94_06000</name>
    <name evidence="5" type="ORF">LXE91_22005</name>
</gene>
<accession>A0A1R1W3T1</accession>
<sequence length="184" mass="20293">MITMKATVACVVALVASNAVASKYDNDRVEISRDDGVAVSLSSSSLDRKGVRADVLVKLVYDRPASTLRVGFPTEKVISQWSIDCASRTAAIGRSTGYGVQPDEVNSIDGQPDNFRTYEPRTFGYAITQFVCATSRPRATCAVRFRRCRATQIRDSNAAQRAEIDASKSVEDRMKFARTMRPFH</sequence>
<evidence type="ECO:0000313" key="3">
    <source>
        <dbReference type="EMBL" id="MBK1929427.1"/>
    </source>
</evidence>
<organism evidence="3 6">
    <name type="scientific">Burkholderia contaminans</name>
    <dbReference type="NCBI Taxonomy" id="488447"/>
    <lineage>
        <taxon>Bacteria</taxon>
        <taxon>Pseudomonadati</taxon>
        <taxon>Pseudomonadota</taxon>
        <taxon>Betaproteobacteria</taxon>
        <taxon>Burkholderiales</taxon>
        <taxon>Burkholderiaceae</taxon>
        <taxon>Burkholderia</taxon>
        <taxon>Burkholderia cepacia complex</taxon>
    </lineage>
</organism>
<evidence type="ECO:0000313" key="4">
    <source>
        <dbReference type="EMBL" id="MBO1827778.1"/>
    </source>
</evidence>
<feature type="chain" id="PRO_5044564645" description="Surface-adhesin protein E-like domain-containing protein" evidence="1">
    <location>
        <begin position="22"/>
        <end position="184"/>
    </location>
</feature>
<dbReference type="EMBL" id="JAGEMX010000001">
    <property type="protein sequence ID" value="MBO1827778.1"/>
    <property type="molecule type" value="Genomic_DNA"/>
</dbReference>
<feature type="signal peptide" evidence="1">
    <location>
        <begin position="1"/>
        <end position="21"/>
    </location>
</feature>
<evidence type="ECO:0000313" key="8">
    <source>
        <dbReference type="Proteomes" id="UP001220209"/>
    </source>
</evidence>
<keyword evidence="7" id="KW-1185">Reference proteome</keyword>
<feature type="domain" description="Surface-adhesin protein E-like" evidence="2">
    <location>
        <begin position="30"/>
        <end position="133"/>
    </location>
</feature>
<dbReference type="InterPro" id="IPR031939">
    <property type="entry name" value="Adhesin_E-like"/>
</dbReference>
<dbReference type="EMBL" id="CP090641">
    <property type="protein sequence ID" value="WFN21362.1"/>
    <property type="molecule type" value="Genomic_DNA"/>
</dbReference>
<reference evidence="5 8" key="3">
    <citation type="submission" date="2021-12" db="EMBL/GenBank/DDBJ databases">
        <title>Genomic and phenotypic characterization of three Burkholderia contaminans isolates recovered from different sources.</title>
        <authorList>
            <person name="Lopez De Volder A."/>
            <person name="Fan Y."/>
            <person name="Nunvar J."/>
            <person name="Herrera T."/>
            <person name="Timp W."/>
            <person name="Degrossi J."/>
        </authorList>
    </citation>
    <scope>NUCLEOTIDE SEQUENCE [LARGE SCALE GENOMIC DNA]</scope>
    <source>
        <strain evidence="5 8">LMG 23361</strain>
    </source>
</reference>
<proteinExistence type="predicted"/>
<evidence type="ECO:0000313" key="7">
    <source>
        <dbReference type="Proteomes" id="UP000664048"/>
    </source>
</evidence>
<dbReference type="AlphaFoldDB" id="A0A1R1W3T1"/>
<dbReference type="GeneID" id="93190942"/>
<reference evidence="4 7" key="2">
    <citation type="submission" date="2021-03" db="EMBL/GenBank/DDBJ databases">
        <title>Clinical course, treatment and visual outcome of an outbreak of Burkholderia contaminans endophthalmitis following cataract surgery.</title>
        <authorList>
            <person name="Lind C."/>
            <person name="Olsen K."/>
            <person name="Angelsen N.K."/>
            <person name="Krefting E.A."/>
            <person name="Fossen K."/>
            <person name="Gravningen K."/>
            <person name="Depoorter E."/>
            <person name="Vandamme P."/>
            <person name="Bertelsen G."/>
        </authorList>
    </citation>
    <scope>NUCLEOTIDE SEQUENCE [LARGE SCALE GENOMIC DNA]</scope>
    <source>
        <strain evidence="4 7">51242556</strain>
    </source>
</reference>
<keyword evidence="1" id="KW-0732">Signal</keyword>
<evidence type="ECO:0000259" key="2">
    <source>
        <dbReference type="Pfam" id="PF16747"/>
    </source>
</evidence>
<dbReference type="EMBL" id="JAENIB010000001">
    <property type="protein sequence ID" value="MBK1929427.1"/>
    <property type="molecule type" value="Genomic_DNA"/>
</dbReference>
<dbReference type="RefSeq" id="WP_039366258.1">
    <property type="nucleotide sequence ID" value="NZ_AP018357.1"/>
</dbReference>
<evidence type="ECO:0000313" key="6">
    <source>
        <dbReference type="Proteomes" id="UP000611459"/>
    </source>
</evidence>
<evidence type="ECO:0000313" key="5">
    <source>
        <dbReference type="EMBL" id="WFN21362.1"/>
    </source>
</evidence>
<dbReference type="Proteomes" id="UP001220209">
    <property type="component" value="Chromosome 2"/>
</dbReference>
<name>A0A1R1W3T1_9BURK</name>
<evidence type="ECO:0000256" key="1">
    <source>
        <dbReference type="SAM" id="SignalP"/>
    </source>
</evidence>
<dbReference type="Pfam" id="PF16747">
    <property type="entry name" value="Adhesin_E"/>
    <property type="match status" value="1"/>
</dbReference>
<dbReference type="Proteomes" id="UP000611459">
    <property type="component" value="Unassembled WGS sequence"/>
</dbReference>
<protein>
    <recommendedName>
        <fullName evidence="2">Surface-adhesin protein E-like domain-containing protein</fullName>
    </recommendedName>
</protein>
<reference evidence="3" key="1">
    <citation type="submission" date="2021-01" db="EMBL/GenBank/DDBJ databases">
        <title>Outbreak of Burkholderia contaminns endophthalmitis traced to a clinical ventilation system.</title>
        <authorList>
            <person name="Lipuma J."/>
            <person name="Spilker T."/>
            <person name="Kratholm J."/>
        </authorList>
    </citation>
    <scope>NUCLEOTIDE SEQUENCE</scope>
    <source>
        <strain evidence="3">HI4954</strain>
    </source>
</reference>
<dbReference type="Proteomes" id="UP000664048">
    <property type="component" value="Unassembled WGS sequence"/>
</dbReference>